<keyword evidence="1" id="KW-0472">Membrane</keyword>
<feature type="transmembrane region" description="Helical" evidence="1">
    <location>
        <begin position="47"/>
        <end position="68"/>
    </location>
</feature>
<protein>
    <submittedName>
        <fullName evidence="2">Uncharacterized protein</fullName>
    </submittedName>
</protein>
<organism evidence="2 3">
    <name type="scientific">Heterodermia speciosa</name>
    <dbReference type="NCBI Taxonomy" id="116794"/>
    <lineage>
        <taxon>Eukaryota</taxon>
        <taxon>Fungi</taxon>
        <taxon>Dikarya</taxon>
        <taxon>Ascomycota</taxon>
        <taxon>Pezizomycotina</taxon>
        <taxon>Lecanoromycetes</taxon>
        <taxon>OSLEUM clade</taxon>
        <taxon>Lecanoromycetidae</taxon>
        <taxon>Caliciales</taxon>
        <taxon>Physciaceae</taxon>
        <taxon>Heterodermia</taxon>
    </lineage>
</organism>
<comment type="caution">
    <text evidence="2">The sequence shown here is derived from an EMBL/GenBank/DDBJ whole genome shotgun (WGS) entry which is preliminary data.</text>
</comment>
<dbReference type="Proteomes" id="UP000664521">
    <property type="component" value="Unassembled WGS sequence"/>
</dbReference>
<keyword evidence="1" id="KW-0812">Transmembrane</keyword>
<keyword evidence="3" id="KW-1185">Reference proteome</keyword>
<accession>A0A8H3IC09</accession>
<name>A0A8H3IC09_9LECA</name>
<gene>
    <name evidence="2" type="ORF">HETSPECPRED_001219</name>
</gene>
<evidence type="ECO:0000256" key="1">
    <source>
        <dbReference type="SAM" id="Phobius"/>
    </source>
</evidence>
<sequence length="89" mass="9633">MAISSGNNPRGFQMLQVSIAVGIIASLAVALRFLARWRSKALYALDDWLLVGSLLPFYGMLAISKSLFDAGLGMPAKDLDQIPKILKVP</sequence>
<keyword evidence="1" id="KW-1133">Transmembrane helix</keyword>
<dbReference type="EMBL" id="CAJPDS010000012">
    <property type="protein sequence ID" value="CAF9912848.1"/>
    <property type="molecule type" value="Genomic_DNA"/>
</dbReference>
<evidence type="ECO:0000313" key="3">
    <source>
        <dbReference type="Proteomes" id="UP000664521"/>
    </source>
</evidence>
<proteinExistence type="predicted"/>
<dbReference type="OrthoDB" id="5273647at2759"/>
<evidence type="ECO:0000313" key="2">
    <source>
        <dbReference type="EMBL" id="CAF9912848.1"/>
    </source>
</evidence>
<reference evidence="2" key="1">
    <citation type="submission" date="2021-03" db="EMBL/GenBank/DDBJ databases">
        <authorList>
            <person name="Tagirdzhanova G."/>
        </authorList>
    </citation>
    <scope>NUCLEOTIDE SEQUENCE</scope>
</reference>
<feature type="transmembrane region" description="Helical" evidence="1">
    <location>
        <begin position="12"/>
        <end position="35"/>
    </location>
</feature>
<dbReference type="AlphaFoldDB" id="A0A8H3IC09"/>